<dbReference type="Proteomes" id="UP000199427">
    <property type="component" value="Unassembled WGS sequence"/>
</dbReference>
<keyword evidence="1" id="KW-0472">Membrane</keyword>
<protein>
    <submittedName>
        <fullName evidence="2">ABC-2 type transport system permease protein</fullName>
    </submittedName>
</protein>
<dbReference type="PANTHER" id="PTHR43229:SF6">
    <property type="entry name" value="ABC-TYPE MULTIDRUG TRANSPORT SYSTEM, PERMEASE COMPONENT"/>
    <property type="match status" value="1"/>
</dbReference>
<dbReference type="OrthoDB" id="9815972at2"/>
<reference evidence="2 3" key="1">
    <citation type="submission" date="2016-10" db="EMBL/GenBank/DDBJ databases">
        <authorList>
            <person name="de Groot N.N."/>
        </authorList>
    </citation>
    <scope>NUCLEOTIDE SEQUENCE [LARGE SCALE GENOMIC DNA]</scope>
    <source>
        <strain evidence="2 3">DSM 21633</strain>
    </source>
</reference>
<dbReference type="AlphaFoldDB" id="A0A1H9GJP5"/>
<feature type="transmembrane region" description="Helical" evidence="1">
    <location>
        <begin position="104"/>
        <end position="128"/>
    </location>
</feature>
<proteinExistence type="predicted"/>
<accession>A0A1H9GJP5</accession>
<organism evidence="2 3">
    <name type="scientific">Piscibacillus halophilus</name>
    <dbReference type="NCBI Taxonomy" id="571933"/>
    <lineage>
        <taxon>Bacteria</taxon>
        <taxon>Bacillati</taxon>
        <taxon>Bacillota</taxon>
        <taxon>Bacilli</taxon>
        <taxon>Bacillales</taxon>
        <taxon>Bacillaceae</taxon>
        <taxon>Piscibacillus</taxon>
    </lineage>
</organism>
<keyword evidence="3" id="KW-1185">Reference proteome</keyword>
<feature type="transmembrane region" description="Helical" evidence="1">
    <location>
        <begin position="22"/>
        <end position="44"/>
    </location>
</feature>
<dbReference type="EMBL" id="FOES01000015">
    <property type="protein sequence ID" value="SEQ50297.1"/>
    <property type="molecule type" value="Genomic_DNA"/>
</dbReference>
<feature type="transmembrane region" description="Helical" evidence="1">
    <location>
        <begin position="178"/>
        <end position="200"/>
    </location>
</feature>
<dbReference type="STRING" id="571933.SAMN05216362_11565"/>
<feature type="transmembrane region" description="Helical" evidence="1">
    <location>
        <begin position="140"/>
        <end position="166"/>
    </location>
</feature>
<dbReference type="PANTHER" id="PTHR43229">
    <property type="entry name" value="NODULATION PROTEIN J"/>
    <property type="match status" value="1"/>
</dbReference>
<sequence>MKQLWHLINANLRKEYIELKRYFPNTITMILQFYFIFLAMLLGIHVIGDPQQVETNVQYVIVNYVIWFFMLTILQSLGFVILFEAQRGTLEQLFMTPLGMWRVLFGRIISNLLIFGILVTVLLVLSMLTAGEWLVFRIDVVLPVFLITTIGVIGVGYMLSGLAIIFKQIQSVLNVLQFILMGLAFVPLSVAPYLVFAPFVKGIDMIRLVMIHSYTWNDFTALDYSALILNSIFYLVFGIFIYLKSERFAMERGLLSQY</sequence>
<name>A0A1H9GJP5_9BACI</name>
<dbReference type="InterPro" id="IPR051784">
    <property type="entry name" value="Nod_factor_ABC_transporter"/>
</dbReference>
<keyword evidence="1" id="KW-0812">Transmembrane</keyword>
<dbReference type="RefSeq" id="WP_091773605.1">
    <property type="nucleotide sequence ID" value="NZ_CAESCL010000017.1"/>
</dbReference>
<keyword evidence="1" id="KW-1133">Transmembrane helix</keyword>
<evidence type="ECO:0000313" key="2">
    <source>
        <dbReference type="EMBL" id="SEQ50297.1"/>
    </source>
</evidence>
<evidence type="ECO:0000313" key="3">
    <source>
        <dbReference type="Proteomes" id="UP000199427"/>
    </source>
</evidence>
<feature type="transmembrane region" description="Helical" evidence="1">
    <location>
        <begin position="64"/>
        <end position="83"/>
    </location>
</feature>
<feature type="transmembrane region" description="Helical" evidence="1">
    <location>
        <begin position="224"/>
        <end position="243"/>
    </location>
</feature>
<gene>
    <name evidence="2" type="ORF">SAMN05216362_11565</name>
</gene>
<evidence type="ECO:0000256" key="1">
    <source>
        <dbReference type="SAM" id="Phobius"/>
    </source>
</evidence>